<dbReference type="InterPro" id="IPR050638">
    <property type="entry name" value="AA-Vitamin_Transporters"/>
</dbReference>
<evidence type="ECO:0000256" key="6">
    <source>
        <dbReference type="SAM" id="Phobius"/>
    </source>
</evidence>
<evidence type="ECO:0000313" key="9">
    <source>
        <dbReference type="Proteomes" id="UP000002216"/>
    </source>
</evidence>
<protein>
    <recommendedName>
        <fullName evidence="7">EamA domain-containing protein</fullName>
    </recommendedName>
</protein>
<dbReference type="EMBL" id="CP001629">
    <property type="protein sequence ID" value="ACU88419.1"/>
    <property type="molecule type" value="Genomic_DNA"/>
</dbReference>
<dbReference type="PANTHER" id="PTHR32322:SF2">
    <property type="entry name" value="EAMA DOMAIN-CONTAINING PROTEIN"/>
    <property type="match status" value="1"/>
</dbReference>
<feature type="transmembrane region" description="Helical" evidence="6">
    <location>
        <begin position="247"/>
        <end position="264"/>
    </location>
</feature>
<evidence type="ECO:0000313" key="8">
    <source>
        <dbReference type="EMBL" id="ACU88419.1"/>
    </source>
</evidence>
<evidence type="ECO:0000256" key="3">
    <source>
        <dbReference type="ARBA" id="ARBA00022692"/>
    </source>
</evidence>
<feature type="transmembrane region" description="Helical" evidence="6">
    <location>
        <begin position="215"/>
        <end position="235"/>
    </location>
</feature>
<evidence type="ECO:0000259" key="7">
    <source>
        <dbReference type="Pfam" id="PF00892"/>
    </source>
</evidence>
<feature type="transmembrane region" description="Helical" evidence="6">
    <location>
        <begin position="35"/>
        <end position="52"/>
    </location>
</feature>
<feature type="transmembrane region" description="Helical" evidence="6">
    <location>
        <begin position="151"/>
        <end position="168"/>
    </location>
</feature>
<dbReference type="eggNOG" id="COG0697">
    <property type="taxonomic scope" value="Bacteria"/>
</dbReference>
<dbReference type="KEGG" id="dba:Dbac_0292"/>
<keyword evidence="3 6" id="KW-0812">Transmembrane</keyword>
<dbReference type="HOGENOM" id="CLU_033863_4_2_7"/>
<proteinExistence type="inferred from homology"/>
<feature type="transmembrane region" description="Helical" evidence="6">
    <location>
        <begin position="270"/>
        <end position="287"/>
    </location>
</feature>
<dbReference type="PANTHER" id="PTHR32322">
    <property type="entry name" value="INNER MEMBRANE TRANSPORTER"/>
    <property type="match status" value="1"/>
</dbReference>
<accession>C7LUY5</accession>
<feature type="domain" description="EamA" evidence="7">
    <location>
        <begin position="152"/>
        <end position="287"/>
    </location>
</feature>
<evidence type="ECO:0000256" key="4">
    <source>
        <dbReference type="ARBA" id="ARBA00022989"/>
    </source>
</evidence>
<evidence type="ECO:0000256" key="5">
    <source>
        <dbReference type="ARBA" id="ARBA00023136"/>
    </source>
</evidence>
<dbReference type="GO" id="GO:0016020">
    <property type="term" value="C:membrane"/>
    <property type="evidence" value="ECO:0007669"/>
    <property type="project" value="UniProtKB-SubCell"/>
</dbReference>
<evidence type="ECO:0000256" key="2">
    <source>
        <dbReference type="ARBA" id="ARBA00007362"/>
    </source>
</evidence>
<sequence>MLVYAKLVGSVFFWGATWISGRILAQDMGPFSAALLRFVTASAFLLFWAWRANGSFPALPKKDILPVAFLGLTGIFLYNAFFFTGLKTVPAGRAALIIASVPVIISIISALMLGERLTRGKIAGTLLSLTGASIVLSGGNPLSLFQGGLSHGDLMILGCVAAWTAYSVAGSRVMKRVNPLMAVTWSCILGTLMLIVPALTHGLVGDIARASLVDWGNILFLGVVATGVAFTWYYAGIRAIGAARAGIFINLVPVFAIAMGYVILDEPVTSALLTGGAMVISGVYLANRPSAS</sequence>
<feature type="transmembrane region" description="Helical" evidence="6">
    <location>
        <begin position="180"/>
        <end position="203"/>
    </location>
</feature>
<dbReference type="InterPro" id="IPR037185">
    <property type="entry name" value="EmrE-like"/>
</dbReference>
<name>C7LUY5_DESBD</name>
<dbReference type="Proteomes" id="UP000002216">
    <property type="component" value="Chromosome"/>
</dbReference>
<dbReference type="RefSeq" id="WP_012805504.1">
    <property type="nucleotide sequence ID" value="NC_013173.1"/>
</dbReference>
<feature type="transmembrane region" description="Helical" evidence="6">
    <location>
        <begin position="126"/>
        <end position="145"/>
    </location>
</feature>
<feature type="domain" description="EamA" evidence="7">
    <location>
        <begin position="7"/>
        <end position="136"/>
    </location>
</feature>
<dbReference type="Pfam" id="PF00892">
    <property type="entry name" value="EamA"/>
    <property type="match status" value="2"/>
</dbReference>
<keyword evidence="4 6" id="KW-1133">Transmembrane helix</keyword>
<evidence type="ECO:0000256" key="1">
    <source>
        <dbReference type="ARBA" id="ARBA00004141"/>
    </source>
</evidence>
<keyword evidence="5 6" id="KW-0472">Membrane</keyword>
<comment type="similarity">
    <text evidence="2">Belongs to the EamA transporter family.</text>
</comment>
<dbReference type="STRING" id="525897.Dbac_0292"/>
<dbReference type="SUPFAM" id="SSF103481">
    <property type="entry name" value="Multidrug resistance efflux transporter EmrE"/>
    <property type="match status" value="2"/>
</dbReference>
<dbReference type="AlphaFoldDB" id="C7LUY5"/>
<keyword evidence="9" id="KW-1185">Reference proteome</keyword>
<reference evidence="8 9" key="1">
    <citation type="journal article" date="2009" name="Stand. Genomic Sci.">
        <title>Complete genome sequence of Desulfomicrobium baculatum type strain (X).</title>
        <authorList>
            <person name="Copeland A."/>
            <person name="Spring S."/>
            <person name="Goker M."/>
            <person name="Schneider S."/>
            <person name="Lapidus A."/>
            <person name="Del Rio T.G."/>
            <person name="Tice H."/>
            <person name="Cheng J.F."/>
            <person name="Chen F."/>
            <person name="Nolan M."/>
            <person name="Bruce D."/>
            <person name="Goodwin L."/>
            <person name="Pitluck S."/>
            <person name="Ivanova N."/>
            <person name="Mavrommatis K."/>
            <person name="Ovchinnikova G."/>
            <person name="Pati A."/>
            <person name="Chen A."/>
            <person name="Palaniappan K."/>
            <person name="Land M."/>
            <person name="Hauser L."/>
            <person name="Chang Y.J."/>
            <person name="Jeffries C.C."/>
            <person name="Meincke L."/>
            <person name="Sims D."/>
            <person name="Brettin T."/>
            <person name="Detter J.C."/>
            <person name="Han C."/>
            <person name="Chain P."/>
            <person name="Bristow J."/>
            <person name="Eisen J.A."/>
            <person name="Markowitz V."/>
            <person name="Hugenholtz P."/>
            <person name="Kyrpides N.C."/>
            <person name="Klenk H.P."/>
            <person name="Lucas S."/>
        </authorList>
    </citation>
    <scope>NUCLEOTIDE SEQUENCE [LARGE SCALE GENOMIC DNA]</scope>
    <source>
        <strain evidence="9">DSM 4028 / VKM B-1378 / X</strain>
    </source>
</reference>
<organism evidence="8 9">
    <name type="scientific">Desulfomicrobium baculatum (strain DSM 4028 / VKM B-1378 / X)</name>
    <name type="common">Desulfovibrio baculatus</name>
    <dbReference type="NCBI Taxonomy" id="525897"/>
    <lineage>
        <taxon>Bacteria</taxon>
        <taxon>Pseudomonadati</taxon>
        <taxon>Thermodesulfobacteriota</taxon>
        <taxon>Desulfovibrionia</taxon>
        <taxon>Desulfovibrionales</taxon>
        <taxon>Desulfomicrobiaceae</taxon>
        <taxon>Desulfomicrobium</taxon>
    </lineage>
</organism>
<comment type="subcellular location">
    <subcellularLocation>
        <location evidence="1">Membrane</location>
        <topology evidence="1">Multi-pass membrane protein</topology>
    </subcellularLocation>
</comment>
<dbReference type="InterPro" id="IPR000620">
    <property type="entry name" value="EamA_dom"/>
</dbReference>
<feature type="transmembrane region" description="Helical" evidence="6">
    <location>
        <begin position="94"/>
        <end position="114"/>
    </location>
</feature>
<dbReference type="OrthoDB" id="5186724at2"/>
<feature type="transmembrane region" description="Helical" evidence="6">
    <location>
        <begin position="64"/>
        <end position="82"/>
    </location>
</feature>
<gene>
    <name evidence="8" type="ordered locus">Dbac_0292</name>
</gene>